<accession>A0A2V3PKL3</accession>
<gene>
    <name evidence="2" type="ORF">CLV62_1433</name>
</gene>
<feature type="chain" id="PRO_5016085418" evidence="1">
    <location>
        <begin position="22"/>
        <end position="283"/>
    </location>
</feature>
<reference evidence="2 3" key="1">
    <citation type="submission" date="2018-03" db="EMBL/GenBank/DDBJ databases">
        <title>Genomic Encyclopedia of Archaeal and Bacterial Type Strains, Phase II (KMG-II): from individual species to whole genera.</title>
        <authorList>
            <person name="Goeker M."/>
        </authorList>
    </citation>
    <scope>NUCLEOTIDE SEQUENCE [LARGE SCALE GENOMIC DNA]</scope>
    <source>
        <strain evidence="2 3">DSM 100214</strain>
    </source>
</reference>
<dbReference type="RefSeq" id="WP_110312518.1">
    <property type="nucleotide sequence ID" value="NZ_QICL01000043.1"/>
</dbReference>
<organism evidence="2 3">
    <name type="scientific">Dysgonomonas alginatilytica</name>
    <dbReference type="NCBI Taxonomy" id="1605892"/>
    <lineage>
        <taxon>Bacteria</taxon>
        <taxon>Pseudomonadati</taxon>
        <taxon>Bacteroidota</taxon>
        <taxon>Bacteroidia</taxon>
        <taxon>Bacteroidales</taxon>
        <taxon>Dysgonomonadaceae</taxon>
        <taxon>Dysgonomonas</taxon>
    </lineage>
</organism>
<evidence type="ECO:0000256" key="1">
    <source>
        <dbReference type="SAM" id="SignalP"/>
    </source>
</evidence>
<dbReference type="OrthoDB" id="998061at2"/>
<feature type="signal peptide" evidence="1">
    <location>
        <begin position="1"/>
        <end position="21"/>
    </location>
</feature>
<sequence>MKKTILLFVVLLSANMGFSQVGINTKYPQGVFHIDPLGNNNKSGVPTVAEMADDVIVDSNGNIGLGVISTKAKVDIKTSGTATNPVSGFILNDGNQATTKVLISDANGNATWKYPKQQGAVFGTFGTTTGVLVSNDWSLTGTYSGQTLVARPSNGNIRTGAQIILPTGRWWVKVSLYIAALVNGSTGEQVWVRTTLADATSNLGPSADLESSFTLASGLIWKNPGGVVVGSFLLNNKTASAKTYTLLVGGIDNTVPSTVTNTVFRTGMSGSSENTFIAFRISQ</sequence>
<dbReference type="Proteomes" id="UP000247973">
    <property type="component" value="Unassembled WGS sequence"/>
</dbReference>
<evidence type="ECO:0000313" key="3">
    <source>
        <dbReference type="Proteomes" id="UP000247973"/>
    </source>
</evidence>
<proteinExistence type="predicted"/>
<dbReference type="AlphaFoldDB" id="A0A2V3PKL3"/>
<keyword evidence="3" id="KW-1185">Reference proteome</keyword>
<name>A0A2V3PKL3_9BACT</name>
<dbReference type="EMBL" id="QICL01000043">
    <property type="protein sequence ID" value="PXV58823.1"/>
    <property type="molecule type" value="Genomic_DNA"/>
</dbReference>
<comment type="caution">
    <text evidence="2">The sequence shown here is derived from an EMBL/GenBank/DDBJ whole genome shotgun (WGS) entry which is preliminary data.</text>
</comment>
<keyword evidence="1" id="KW-0732">Signal</keyword>
<evidence type="ECO:0000313" key="2">
    <source>
        <dbReference type="EMBL" id="PXV58823.1"/>
    </source>
</evidence>
<protein>
    <submittedName>
        <fullName evidence="2">Uncharacterized protein</fullName>
    </submittedName>
</protein>